<dbReference type="AlphaFoldDB" id="A0ABD5JAE4"/>
<name>A0ABD5JAE4_9ACTN</name>
<organism evidence="2 3">
    <name type="scientific">Streptomyces antimycoticus</name>
    <dbReference type="NCBI Taxonomy" id="68175"/>
    <lineage>
        <taxon>Bacteria</taxon>
        <taxon>Bacillati</taxon>
        <taxon>Actinomycetota</taxon>
        <taxon>Actinomycetes</taxon>
        <taxon>Kitasatosporales</taxon>
        <taxon>Streptomycetaceae</taxon>
        <taxon>Streptomyces</taxon>
        <taxon>Streptomyces violaceusniger group</taxon>
    </lineage>
</organism>
<reference evidence="2 3" key="1">
    <citation type="submission" date="2023-11" db="EMBL/GenBank/DDBJ databases">
        <title>30 novel species of actinomycetes from the DSMZ collection.</title>
        <authorList>
            <person name="Nouioui I."/>
        </authorList>
    </citation>
    <scope>NUCLEOTIDE SEQUENCE [LARGE SCALE GENOMIC DNA]</scope>
    <source>
        <strain evidence="2 3">DSM 41602</strain>
    </source>
</reference>
<dbReference type="RefSeq" id="WP_250846317.1">
    <property type="nucleotide sequence ID" value="NZ_JBEYSQ010000008.1"/>
</dbReference>
<dbReference type="Proteomes" id="UP001354649">
    <property type="component" value="Unassembled WGS sequence"/>
</dbReference>
<evidence type="ECO:0000313" key="2">
    <source>
        <dbReference type="EMBL" id="MEE4585375.1"/>
    </source>
</evidence>
<proteinExistence type="predicted"/>
<sequence>MLTAGRIVTVNDPPGQPLDDTPQERVKREVLAEHFHRCAVRDVTGMRIVLYGRAGRC</sequence>
<feature type="region of interest" description="Disordered" evidence="1">
    <location>
        <begin position="1"/>
        <end position="23"/>
    </location>
</feature>
<protein>
    <submittedName>
        <fullName evidence="2">Uncharacterized protein</fullName>
    </submittedName>
</protein>
<accession>A0ABD5JAE4</accession>
<gene>
    <name evidence="2" type="ORF">V2K49_19785</name>
</gene>
<comment type="caution">
    <text evidence="2">The sequence shown here is derived from an EMBL/GenBank/DDBJ whole genome shotgun (WGS) entry which is preliminary data.</text>
</comment>
<evidence type="ECO:0000313" key="3">
    <source>
        <dbReference type="Proteomes" id="UP001354649"/>
    </source>
</evidence>
<evidence type="ECO:0000256" key="1">
    <source>
        <dbReference type="SAM" id="MobiDB-lite"/>
    </source>
</evidence>
<dbReference type="EMBL" id="JAZBJQ010000013">
    <property type="protein sequence ID" value="MEE4585375.1"/>
    <property type="molecule type" value="Genomic_DNA"/>
</dbReference>